<proteinExistence type="predicted"/>
<protein>
    <submittedName>
        <fullName evidence="2">Glycoside hydrolase family 88 protein</fullName>
    </submittedName>
</protein>
<dbReference type="InterPro" id="IPR008928">
    <property type="entry name" value="6-hairpin_glycosidase_sf"/>
</dbReference>
<evidence type="ECO:0000256" key="1">
    <source>
        <dbReference type="ARBA" id="ARBA00022801"/>
    </source>
</evidence>
<organism evidence="2 3">
    <name type="scientific">Ructibacterium gallinarum</name>
    <dbReference type="NCBI Taxonomy" id="2779355"/>
    <lineage>
        <taxon>Bacteria</taxon>
        <taxon>Bacillati</taxon>
        <taxon>Bacillota</taxon>
        <taxon>Clostridia</taxon>
        <taxon>Eubacteriales</taxon>
        <taxon>Oscillospiraceae</taxon>
        <taxon>Ructibacterium</taxon>
    </lineage>
</organism>
<dbReference type="PANTHER" id="PTHR33886">
    <property type="entry name" value="UNSATURATED RHAMNOGALACTURONAN HYDROLASE (EUROFUNG)"/>
    <property type="match status" value="1"/>
</dbReference>
<evidence type="ECO:0000313" key="2">
    <source>
        <dbReference type="EMBL" id="MBE5039121.1"/>
    </source>
</evidence>
<dbReference type="RefSeq" id="WP_226391685.1">
    <property type="nucleotide sequence ID" value="NZ_JADCKB010000002.1"/>
</dbReference>
<dbReference type="InterPro" id="IPR052043">
    <property type="entry name" value="PolySaccharide_Degr_Enz"/>
</dbReference>
<keyword evidence="1 2" id="KW-0378">Hydrolase</keyword>
<dbReference type="Pfam" id="PF07470">
    <property type="entry name" value="Glyco_hydro_88"/>
    <property type="match status" value="1"/>
</dbReference>
<keyword evidence="3" id="KW-1185">Reference proteome</keyword>
<dbReference type="PANTHER" id="PTHR33886:SF8">
    <property type="entry name" value="UNSATURATED RHAMNOGALACTURONAN HYDROLASE (EUROFUNG)"/>
    <property type="match status" value="1"/>
</dbReference>
<dbReference type="InterPro" id="IPR010905">
    <property type="entry name" value="Glyco_hydro_88"/>
</dbReference>
<gene>
    <name evidence="2" type="ORF">INF28_01380</name>
</gene>
<dbReference type="Gene3D" id="1.50.10.10">
    <property type="match status" value="1"/>
</dbReference>
<dbReference type="GO" id="GO:0016787">
    <property type="term" value="F:hydrolase activity"/>
    <property type="evidence" value="ECO:0007669"/>
    <property type="project" value="UniProtKB-KW"/>
</dbReference>
<accession>A0A9D5LWP4</accession>
<dbReference type="InterPro" id="IPR012341">
    <property type="entry name" value="6hp_glycosidase-like_sf"/>
</dbReference>
<reference evidence="2" key="1">
    <citation type="submission" date="2020-10" db="EMBL/GenBank/DDBJ databases">
        <title>ChiBAC.</title>
        <authorList>
            <person name="Zenner C."/>
            <person name="Hitch T.C.A."/>
            <person name="Clavel T."/>
        </authorList>
    </citation>
    <scope>NUCLEOTIDE SEQUENCE</scope>
    <source>
        <strain evidence="2">DSM 107454</strain>
    </source>
</reference>
<evidence type="ECO:0000313" key="3">
    <source>
        <dbReference type="Proteomes" id="UP000806542"/>
    </source>
</evidence>
<name>A0A9D5LWP4_9FIRM</name>
<dbReference type="AlphaFoldDB" id="A0A9D5LWP4"/>
<dbReference type="EMBL" id="JADCKB010000002">
    <property type="protein sequence ID" value="MBE5039121.1"/>
    <property type="molecule type" value="Genomic_DNA"/>
</dbReference>
<comment type="caution">
    <text evidence="2">The sequence shown here is derived from an EMBL/GenBank/DDBJ whole genome shotgun (WGS) entry which is preliminary data.</text>
</comment>
<dbReference type="Proteomes" id="UP000806542">
    <property type="component" value="Unassembled WGS sequence"/>
</dbReference>
<dbReference type="GO" id="GO:0005975">
    <property type="term" value="P:carbohydrate metabolic process"/>
    <property type="evidence" value="ECO:0007669"/>
    <property type="project" value="InterPro"/>
</dbReference>
<dbReference type="SUPFAM" id="SSF48208">
    <property type="entry name" value="Six-hairpin glycosidases"/>
    <property type="match status" value="1"/>
</dbReference>
<sequence>MNSIKESKKPIEFACEMCDTVIRTYSVENLPGPKDRFNYIQGVFLLGMQRCYQLCGKQEYLDYIKAWMDYMIEDDGTIRCQQALLDDFMPAVLLIDLYRSTGEEKYKIALESTICRLKHWHKNRYGGFFHKEITPNQMWLDGLFMAGLLLTTYAEEFDQPAWLDEMYDQAMLMRKYICDPKTHLYYHAWDAEHVQEWADPNTGLSSEFWGRAMGWVAVALCDMLDHFPKTHPGRQDLIDMLSELLEAVAKYQDAEKGLWYQVINRGDDPENWCETSCSSLFAYAFHKAVRMNYIPAQYAETAQKAYDGIVRILRRDETGIVIPEISVGTNVMDYAGYIARPRMENDNHGTGTFVLMCCEFAL</sequence>